<accession>A0A9D1J2I3</accession>
<name>A0A9D1J2I3_9FIRM</name>
<sequence length="406" mass="47329">MNFKSLLKNEHLLSILHKVLMNETTKNKVSNASINGESYSYNRYSLLITMDIVIKYQIIINDETYNNYFLNKLDTITSNYNNHEDLIIKGNSLLIDLVSNKLNVNTTKTEDKKEILKYIYDKYIVNGYCFHSFPSIFKEKTEEVGLTQDIDIKELNDLKKIDYIFSNHNYKNIISRDLKEKSRAIYITDSPAMAYYYAFRSPEYMAELTSLSKYYNYLKDYHKDAFYLKDYHKCKSNLASLCSHVNMTTKEETTILKTFDKRWKALNLSESLPCIAFIKRSDLAKNYLSNIDDIINSVDTIDLNILVSKITDSKYPIIRRYSDINSLDLTVITMPSYREIKNNKFIIKDKPKVVLTTKTREDYQEEKRFNYKYAFSYGNANVIALTGLLLITLGLTLTIIINVLGG</sequence>
<comment type="caution">
    <text evidence="2">The sequence shown here is derived from an EMBL/GenBank/DDBJ whole genome shotgun (WGS) entry which is preliminary data.</text>
</comment>
<feature type="transmembrane region" description="Helical" evidence="1">
    <location>
        <begin position="382"/>
        <end position="404"/>
    </location>
</feature>
<evidence type="ECO:0000313" key="3">
    <source>
        <dbReference type="Proteomes" id="UP000824232"/>
    </source>
</evidence>
<evidence type="ECO:0000256" key="1">
    <source>
        <dbReference type="SAM" id="Phobius"/>
    </source>
</evidence>
<evidence type="ECO:0000313" key="2">
    <source>
        <dbReference type="EMBL" id="HIR58686.1"/>
    </source>
</evidence>
<keyword evidence="1" id="KW-0472">Membrane</keyword>
<protein>
    <submittedName>
        <fullName evidence="2">Uncharacterized protein</fullName>
    </submittedName>
</protein>
<reference evidence="2" key="2">
    <citation type="journal article" date="2021" name="PeerJ">
        <title>Extensive microbial diversity within the chicken gut microbiome revealed by metagenomics and culture.</title>
        <authorList>
            <person name="Gilroy R."/>
            <person name="Ravi A."/>
            <person name="Getino M."/>
            <person name="Pursley I."/>
            <person name="Horton D.L."/>
            <person name="Alikhan N.F."/>
            <person name="Baker D."/>
            <person name="Gharbi K."/>
            <person name="Hall N."/>
            <person name="Watson M."/>
            <person name="Adriaenssens E.M."/>
            <person name="Foster-Nyarko E."/>
            <person name="Jarju S."/>
            <person name="Secka A."/>
            <person name="Antonio M."/>
            <person name="Oren A."/>
            <person name="Chaudhuri R.R."/>
            <person name="La Ragione R."/>
            <person name="Hildebrand F."/>
            <person name="Pallen M.J."/>
        </authorList>
    </citation>
    <scope>NUCLEOTIDE SEQUENCE</scope>
    <source>
        <strain evidence="2">CHK184-20233</strain>
    </source>
</reference>
<keyword evidence="1" id="KW-1133">Transmembrane helix</keyword>
<reference evidence="2" key="1">
    <citation type="submission" date="2020-10" db="EMBL/GenBank/DDBJ databases">
        <authorList>
            <person name="Gilroy R."/>
        </authorList>
    </citation>
    <scope>NUCLEOTIDE SEQUENCE</scope>
    <source>
        <strain evidence="2">CHK184-20233</strain>
    </source>
</reference>
<dbReference type="EMBL" id="DVHC01000015">
    <property type="protein sequence ID" value="HIR58686.1"/>
    <property type="molecule type" value="Genomic_DNA"/>
</dbReference>
<dbReference type="AlphaFoldDB" id="A0A9D1J2I3"/>
<dbReference type="Proteomes" id="UP000824232">
    <property type="component" value="Unassembled WGS sequence"/>
</dbReference>
<gene>
    <name evidence="2" type="ORF">IAB38_01410</name>
</gene>
<keyword evidence="1" id="KW-0812">Transmembrane</keyword>
<organism evidence="2 3">
    <name type="scientific">Candidatus Onthousia excrementipullorum</name>
    <dbReference type="NCBI Taxonomy" id="2840884"/>
    <lineage>
        <taxon>Bacteria</taxon>
        <taxon>Bacillati</taxon>
        <taxon>Bacillota</taxon>
        <taxon>Bacilli</taxon>
        <taxon>Candidatus Onthousia</taxon>
    </lineage>
</organism>
<proteinExistence type="predicted"/>